<dbReference type="SUPFAM" id="SSF53474">
    <property type="entry name" value="alpha/beta-Hydrolases"/>
    <property type="match status" value="1"/>
</dbReference>
<gene>
    <name evidence="3" type="ORF">BN1204_019820</name>
</gene>
<feature type="transmembrane region" description="Helical" evidence="2">
    <location>
        <begin position="83"/>
        <end position="107"/>
    </location>
</feature>
<name>A0A0F7UAY3_NEOCL</name>
<keyword evidence="2" id="KW-0812">Transmembrane</keyword>
<keyword evidence="2" id="KW-1133">Transmembrane helix</keyword>
<evidence type="ECO:0000313" key="3">
    <source>
        <dbReference type="EMBL" id="CEL66161.1"/>
    </source>
</evidence>
<evidence type="ECO:0000256" key="2">
    <source>
        <dbReference type="SAM" id="Phobius"/>
    </source>
</evidence>
<reference evidence="3" key="1">
    <citation type="journal article" date="2015" name="PLoS ONE">
        <title>Comprehensive Evaluation of Toxoplasma gondii VEG and Neospora caninum LIV Genomes with Tachyzoite Stage Transcriptome and Proteome Defines Novel Transcript Features.</title>
        <authorList>
            <person name="Ramaprasad A."/>
            <person name="Mourier T."/>
            <person name="Naeem R."/>
            <person name="Malas T.B."/>
            <person name="Moussa E."/>
            <person name="Panigrahi A."/>
            <person name="Vermont S.J."/>
            <person name="Otto T.D."/>
            <person name="Wastling J."/>
            <person name="Pain A."/>
        </authorList>
    </citation>
    <scope>NUCLEOTIDE SEQUENCE</scope>
    <source>
        <strain evidence="3">Liverpool</strain>
    </source>
</reference>
<keyword evidence="2" id="KW-0472">Membrane</keyword>
<proteinExistence type="predicted"/>
<sequence length="295" mass="32256">MATPPERSPSGTSTTSSGNPQMDHLSDEKKQAASRSEEGGRLPMRIMYLHELKAFPDTSTQRMLEECCGKDNLIVPKFQSKRIMTWFCIAFGVLLLVMLGAVVTAFINNSMVAGLLSLSAMLTVGVIVFTLAGRAVTSLMVKQAVTSAEAAFKQSKPNVIVASSLGAVVCLQMDIPKLPLLLLSPALDQYYRYMHLKPLASIADYPYVIIVHGSVDTNIPLDDSIRLIETCEVGRCRLEVVDDDHKLSTLTTADFRRWVDEVFEHGREAVIKMSAAGVKSVDPTLYQNSDVASLS</sequence>
<feature type="region of interest" description="Disordered" evidence="1">
    <location>
        <begin position="1"/>
        <end position="38"/>
    </location>
</feature>
<protein>
    <recommendedName>
        <fullName evidence="4">Transmembrane protein</fullName>
    </recommendedName>
</protein>
<evidence type="ECO:0000256" key="1">
    <source>
        <dbReference type="SAM" id="MobiDB-lite"/>
    </source>
</evidence>
<evidence type="ECO:0008006" key="4">
    <source>
        <dbReference type="Google" id="ProtNLM"/>
    </source>
</evidence>
<dbReference type="InterPro" id="IPR029058">
    <property type="entry name" value="AB_hydrolase_fold"/>
</dbReference>
<feature type="transmembrane region" description="Helical" evidence="2">
    <location>
        <begin position="113"/>
        <end position="132"/>
    </location>
</feature>
<feature type="compositionally biased region" description="Low complexity" evidence="1">
    <location>
        <begin position="1"/>
        <end position="20"/>
    </location>
</feature>
<dbReference type="EMBL" id="LN714481">
    <property type="protein sequence ID" value="CEL66161.1"/>
    <property type="molecule type" value="Genomic_DNA"/>
</dbReference>
<organism evidence="3">
    <name type="scientific">Neospora caninum (strain Liverpool)</name>
    <dbReference type="NCBI Taxonomy" id="572307"/>
    <lineage>
        <taxon>Eukaryota</taxon>
        <taxon>Sar</taxon>
        <taxon>Alveolata</taxon>
        <taxon>Apicomplexa</taxon>
        <taxon>Conoidasida</taxon>
        <taxon>Coccidia</taxon>
        <taxon>Eucoccidiorida</taxon>
        <taxon>Eimeriorina</taxon>
        <taxon>Sarcocystidae</taxon>
        <taxon>Neospora</taxon>
    </lineage>
</organism>
<accession>A0A0F7UAY3</accession>
<feature type="compositionally biased region" description="Basic and acidic residues" evidence="1">
    <location>
        <begin position="24"/>
        <end position="38"/>
    </location>
</feature>
<dbReference type="AlphaFoldDB" id="A0A0F7UAY3"/>
<dbReference type="Gene3D" id="3.40.50.1820">
    <property type="entry name" value="alpha/beta hydrolase"/>
    <property type="match status" value="1"/>
</dbReference>